<accession>A0A0D1KI92</accession>
<organism evidence="3 4">
    <name type="scientific">Weissella cibaria</name>
    <dbReference type="NCBI Taxonomy" id="137591"/>
    <lineage>
        <taxon>Bacteria</taxon>
        <taxon>Bacillati</taxon>
        <taxon>Bacillota</taxon>
        <taxon>Bacilli</taxon>
        <taxon>Lactobacillales</taxon>
        <taxon>Lactobacillaceae</taxon>
        <taxon>Weissella</taxon>
    </lineage>
</organism>
<name>A0A0D1KI92_9LACO</name>
<gene>
    <name evidence="3" type="ORF">ab3b_01194</name>
</gene>
<reference evidence="3 4" key="1">
    <citation type="journal article" date="2015" name="Microbiology (Mosc.)">
        <title>Genomics of the Weissella cibaria species with an examination of its metabolic traits.</title>
        <authorList>
            <person name="Lynch K.M."/>
            <person name="Lucid A."/>
            <person name="Arendt E.K."/>
            <person name="Sleator R.D."/>
            <person name="Lucey B."/>
            <person name="Coffey A."/>
        </authorList>
    </citation>
    <scope>NUCLEOTIDE SEQUENCE [LARGE SCALE GENOMIC DNA]</scope>
    <source>
        <strain evidence="3 4">AB3b</strain>
    </source>
</reference>
<sequence>MAEELVKTPEATTPELTDTLTSDEKAKALQLAQTLDMSATDSVLTYGSDAQKNLTDFSQGVLDRVQNQDVGPIGDALTELMGNLSEANPNELIPEKQGFFARVFKRVQKSIYEVTAKYQKIGAQVDNVAARLDRHKETLLADNKMLDGLFQQNLDFFKQLNVYIAGAEMKLSDVRNRELPAAREVAQASGDQLDAQKVQDLVQFEQRLEKRSNDLKLTRQVALQQAPQIRLIQSTNQVLAEKIQSSISTAIPLWKNQVAIALTLLKQKNAVAAQRAVADTTNQLLQANSEMLKQSAVETAKENERGVIDIETLQNTQANLIETIEETMQIQRDGRQKRADAEVKMQEMETELKQKLLAMADESVPRKNVN</sequence>
<evidence type="ECO:0000256" key="2">
    <source>
        <dbReference type="PIRNR" id="PIRNR026508"/>
    </source>
</evidence>
<evidence type="ECO:0000256" key="1">
    <source>
        <dbReference type="ARBA" id="ARBA00005541"/>
    </source>
</evidence>
<comment type="caution">
    <text evidence="3">The sequence shown here is derived from an EMBL/GenBank/DDBJ whole genome shotgun (WGS) entry which is preliminary data.</text>
</comment>
<evidence type="ECO:0000313" key="3">
    <source>
        <dbReference type="EMBL" id="KIU24479.1"/>
    </source>
</evidence>
<dbReference type="InterPro" id="IPR008863">
    <property type="entry name" value="Toxic_anion-R_TelA"/>
</dbReference>
<comment type="similarity">
    <text evidence="1 2">Belongs to the TelA family.</text>
</comment>
<dbReference type="PATRIC" id="fig|137591.24.peg.1164"/>
<evidence type="ECO:0000313" key="4">
    <source>
        <dbReference type="Proteomes" id="UP000032289"/>
    </source>
</evidence>
<dbReference type="Pfam" id="PF05816">
    <property type="entry name" value="TelA"/>
    <property type="match status" value="1"/>
</dbReference>
<dbReference type="AlphaFoldDB" id="A0A0D1KI92"/>
<dbReference type="PIRSF" id="PIRSF026508">
    <property type="entry name" value="TelA"/>
    <property type="match status" value="1"/>
</dbReference>
<dbReference type="PANTHER" id="PTHR38432">
    <property type="entry name" value="TELA-LIKE PROTEIN SAOUHSC_01408"/>
    <property type="match status" value="1"/>
</dbReference>
<dbReference type="PANTHER" id="PTHR38432:SF1">
    <property type="entry name" value="TELA-LIKE PROTEIN SAOUHSC_01408"/>
    <property type="match status" value="1"/>
</dbReference>
<proteinExistence type="inferred from homology"/>
<dbReference type="Proteomes" id="UP000032289">
    <property type="component" value="Unassembled WGS sequence"/>
</dbReference>
<dbReference type="EMBL" id="JWHT01000028">
    <property type="protein sequence ID" value="KIU24479.1"/>
    <property type="molecule type" value="Genomic_DNA"/>
</dbReference>
<dbReference type="RefSeq" id="WP_043941213.1">
    <property type="nucleotide sequence ID" value="NZ_JWHT01000028.1"/>
</dbReference>
<protein>
    <submittedName>
        <fullName evidence="3">TelA-like protein</fullName>
    </submittedName>
</protein>